<dbReference type="PANTHER" id="PTHR11061">
    <property type="entry name" value="RNA M5U METHYLTRANSFERASE"/>
    <property type="match status" value="1"/>
</dbReference>
<accession>A0A1R4GPV2</accession>
<evidence type="ECO:0000259" key="6">
    <source>
        <dbReference type="PROSITE" id="PS50926"/>
    </source>
</evidence>
<dbReference type="PANTHER" id="PTHR11061:SF30">
    <property type="entry name" value="TRNA (URACIL(54)-C(5))-METHYLTRANSFERASE"/>
    <property type="match status" value="1"/>
</dbReference>
<feature type="active site" description="Nucleophile" evidence="4">
    <location>
        <position position="412"/>
    </location>
</feature>
<dbReference type="InterPro" id="IPR010280">
    <property type="entry name" value="U5_MeTrfase_fam"/>
</dbReference>
<dbReference type="PROSITE" id="PS01230">
    <property type="entry name" value="TRMA_1"/>
    <property type="match status" value="1"/>
</dbReference>
<dbReference type="PROSITE" id="PS50926">
    <property type="entry name" value="TRAM"/>
    <property type="match status" value="1"/>
</dbReference>
<evidence type="ECO:0000256" key="5">
    <source>
        <dbReference type="PROSITE-ProRule" id="PRU10015"/>
    </source>
</evidence>
<dbReference type="EC" id="2.1.1.-" evidence="7"/>
<dbReference type="InterPro" id="IPR030390">
    <property type="entry name" value="MeTrfase_TrmA_AS"/>
</dbReference>
<evidence type="ECO:0000256" key="2">
    <source>
        <dbReference type="ARBA" id="ARBA00022679"/>
    </source>
</evidence>
<keyword evidence="1 4" id="KW-0489">Methyltransferase</keyword>
<dbReference type="PROSITE" id="PS51687">
    <property type="entry name" value="SAM_MT_RNA_M5U"/>
    <property type="match status" value="1"/>
</dbReference>
<keyword evidence="3 4" id="KW-0949">S-adenosyl-L-methionine</keyword>
<dbReference type="InterPro" id="IPR029063">
    <property type="entry name" value="SAM-dependent_MTases_sf"/>
</dbReference>
<feature type="active site" evidence="5">
    <location>
        <position position="412"/>
    </location>
</feature>
<proteinExistence type="inferred from homology"/>
<reference evidence="7 8" key="1">
    <citation type="submission" date="2017-02" db="EMBL/GenBank/DDBJ databases">
        <authorList>
            <person name="Peterson S.W."/>
        </authorList>
    </citation>
    <scope>NUCLEOTIDE SEQUENCE [LARGE SCALE GENOMIC DNA]</scope>
    <source>
        <strain evidence="7 8">B Ar 00.02</strain>
    </source>
</reference>
<dbReference type="RefSeq" id="WP_086999899.1">
    <property type="nucleotide sequence ID" value="NZ_FUHW01000038.1"/>
</dbReference>
<dbReference type="Pfam" id="PF01938">
    <property type="entry name" value="TRAM"/>
    <property type="match status" value="1"/>
</dbReference>
<dbReference type="AlphaFoldDB" id="A0A1R4GPV2"/>
<name>A0A1R4GPV2_9MICC</name>
<comment type="similarity">
    <text evidence="4">Belongs to the class I-like SAM-binding methyltransferase superfamily. RNA M5U methyltransferase family.</text>
</comment>
<dbReference type="Gene3D" id="2.40.50.140">
    <property type="entry name" value="Nucleic acid-binding proteins"/>
    <property type="match status" value="1"/>
</dbReference>
<evidence type="ECO:0000313" key="7">
    <source>
        <dbReference type="EMBL" id="SJM69912.1"/>
    </source>
</evidence>
<feature type="binding site" evidence="4">
    <location>
        <position position="338"/>
    </location>
    <ligand>
        <name>S-adenosyl-L-methionine</name>
        <dbReference type="ChEBI" id="CHEBI:59789"/>
    </ligand>
</feature>
<feature type="binding site" evidence="4">
    <location>
        <position position="314"/>
    </location>
    <ligand>
        <name>S-adenosyl-L-methionine</name>
        <dbReference type="ChEBI" id="CHEBI:59789"/>
    </ligand>
</feature>
<feature type="domain" description="TRAM" evidence="6">
    <location>
        <begin position="6"/>
        <end position="66"/>
    </location>
</feature>
<protein>
    <submittedName>
        <fullName evidence="7">23S rRNA (Uracil-5-)-methyltransferase RumA</fullName>
        <ecNumber evidence="7">2.1.1.-</ecNumber>
    </submittedName>
</protein>
<dbReference type="SUPFAM" id="SSF53335">
    <property type="entry name" value="S-adenosyl-L-methionine-dependent methyltransferases"/>
    <property type="match status" value="1"/>
</dbReference>
<gene>
    <name evidence="7" type="ORF">FM101_12135</name>
</gene>
<keyword evidence="2 4" id="KW-0808">Transferase</keyword>
<dbReference type="InterPro" id="IPR002792">
    <property type="entry name" value="TRAM_dom"/>
</dbReference>
<feature type="binding site" evidence="4">
    <location>
        <position position="385"/>
    </location>
    <ligand>
        <name>S-adenosyl-L-methionine</name>
        <dbReference type="ChEBI" id="CHEBI:59789"/>
    </ligand>
</feature>
<dbReference type="Pfam" id="PF05958">
    <property type="entry name" value="tRNA_U5-meth_tr"/>
    <property type="match status" value="1"/>
</dbReference>
<evidence type="ECO:0000313" key="8">
    <source>
        <dbReference type="Proteomes" id="UP000195913"/>
    </source>
</evidence>
<dbReference type="Gene3D" id="3.40.50.150">
    <property type="entry name" value="Vaccinia Virus protein VP39"/>
    <property type="match status" value="1"/>
</dbReference>
<dbReference type="InterPro" id="IPR012340">
    <property type="entry name" value="NA-bd_OB-fold"/>
</dbReference>
<evidence type="ECO:0000256" key="3">
    <source>
        <dbReference type="ARBA" id="ARBA00022691"/>
    </source>
</evidence>
<dbReference type="GO" id="GO:0070475">
    <property type="term" value="P:rRNA base methylation"/>
    <property type="evidence" value="ECO:0007669"/>
    <property type="project" value="TreeGrafter"/>
</dbReference>
<dbReference type="SUPFAM" id="SSF50249">
    <property type="entry name" value="Nucleic acid-binding proteins"/>
    <property type="match status" value="1"/>
</dbReference>
<dbReference type="Gene3D" id="2.40.50.1070">
    <property type="match status" value="1"/>
</dbReference>
<evidence type="ECO:0000256" key="1">
    <source>
        <dbReference type="ARBA" id="ARBA00022603"/>
    </source>
</evidence>
<organism evidence="7 8">
    <name type="scientific">Arthrobacter rhombi</name>
    <dbReference type="NCBI Taxonomy" id="71253"/>
    <lineage>
        <taxon>Bacteria</taxon>
        <taxon>Bacillati</taxon>
        <taxon>Actinomycetota</taxon>
        <taxon>Actinomycetes</taxon>
        <taxon>Micrococcales</taxon>
        <taxon>Micrococcaceae</taxon>
        <taxon>Arthrobacter</taxon>
    </lineage>
</organism>
<dbReference type="Proteomes" id="UP000195913">
    <property type="component" value="Unassembled WGS sequence"/>
</dbReference>
<dbReference type="GO" id="GO:0070041">
    <property type="term" value="F:rRNA (uridine-C5-)-methyltransferase activity"/>
    <property type="evidence" value="ECO:0007669"/>
    <property type="project" value="TreeGrafter"/>
</dbReference>
<evidence type="ECO:0000256" key="4">
    <source>
        <dbReference type="PROSITE-ProRule" id="PRU01024"/>
    </source>
</evidence>
<sequence length="458" mass="48435">MSQREEPATGDLIDVEIGAPAHGGHFVARHQGRVVFVRHALPGERVQARLTDAGEGARFWRADAVEILQGSEHRVPHFWPEADALARHAAGELPVGGAEFGHAELGYQRELKSAIVREQLERLAGLDAAAVGFTGVEEAPGERADGLGWRTRAAFSVDTAGRLAMNAHHSDRLVPIRRLPLAVEAINDLSLADLPLHGLERIEVAAPSGGGSPLVLLVERPGAKPGAATRLAKALPEGTNAALITQHGGSAADGAGTLHRLRGRTWVAEQAAGETYRVTGEGFWQIHRSAPEALNDAVQAILDPQPGQVFADLYAGAGLFTVPLAWAVGAEGIVLSIEGAPGTSKDARRNIQGLDQVLIRQGRVEKILRSEAARLPRGLDGVVLDPPRTGVGRAGVAAVSTARPGRIAYVSCDPASFSRDLRDFAAKGYVTESVRALDLYPQTHHVECVAALVPAATR</sequence>
<dbReference type="EMBL" id="FUHW01000038">
    <property type="protein sequence ID" value="SJM69912.1"/>
    <property type="molecule type" value="Genomic_DNA"/>
</dbReference>
<keyword evidence="8" id="KW-1185">Reference proteome</keyword>
<feature type="binding site" evidence="4">
    <location>
        <position position="285"/>
    </location>
    <ligand>
        <name>S-adenosyl-L-methionine</name>
        <dbReference type="ChEBI" id="CHEBI:59789"/>
    </ligand>
</feature>